<reference evidence="2 3" key="1">
    <citation type="journal article" date="2016" name="Nat. Commun.">
        <title>Thousands of microbial genomes shed light on interconnected biogeochemical processes in an aquifer system.</title>
        <authorList>
            <person name="Anantharaman K."/>
            <person name="Brown C.T."/>
            <person name="Hug L.A."/>
            <person name="Sharon I."/>
            <person name="Castelle C.J."/>
            <person name="Probst A.J."/>
            <person name="Thomas B.C."/>
            <person name="Singh A."/>
            <person name="Wilkins M.J."/>
            <person name="Karaoz U."/>
            <person name="Brodie E.L."/>
            <person name="Williams K.H."/>
            <person name="Hubbard S.S."/>
            <person name="Banfield J.F."/>
        </authorList>
    </citation>
    <scope>NUCLEOTIDE SEQUENCE [LARGE SCALE GENOMIC DNA]</scope>
</reference>
<dbReference type="STRING" id="1798533.A2609_00710"/>
<dbReference type="Pfam" id="PF02452">
    <property type="entry name" value="PemK_toxin"/>
    <property type="match status" value="1"/>
</dbReference>
<dbReference type="AlphaFoldDB" id="A0A1F6G6N9"/>
<feature type="region of interest" description="Disordered" evidence="1">
    <location>
        <begin position="1"/>
        <end position="22"/>
    </location>
</feature>
<sequence length="144" mass="16296">MEKDFDRWNGKKKALDSGANGPHCHEREIWWCSIGVNVGSEQHSQTDDFSRPVIIVRRFTEDIFWGVPLTTKTMKLPFRIRLTLGDITNDALILQMRVYDRKRLVRQIGIVPQDVFVKLTTAIIDAVKTTDPARAGSSGAEANV</sequence>
<dbReference type="EMBL" id="MFMU01000004">
    <property type="protein sequence ID" value="OGG93760.1"/>
    <property type="molecule type" value="Genomic_DNA"/>
</dbReference>
<dbReference type="InterPro" id="IPR003477">
    <property type="entry name" value="PemK-like"/>
</dbReference>
<feature type="compositionally biased region" description="Basic and acidic residues" evidence="1">
    <location>
        <begin position="1"/>
        <end position="15"/>
    </location>
</feature>
<organism evidence="2 3">
    <name type="scientific">Candidatus Kaiserbacteria bacterium RIFOXYD1_FULL_47_14</name>
    <dbReference type="NCBI Taxonomy" id="1798533"/>
    <lineage>
        <taxon>Bacteria</taxon>
        <taxon>Candidatus Kaiseribacteriota</taxon>
    </lineage>
</organism>
<comment type="caution">
    <text evidence="2">The sequence shown here is derived from an EMBL/GenBank/DDBJ whole genome shotgun (WGS) entry which is preliminary data.</text>
</comment>
<gene>
    <name evidence="2" type="ORF">A2609_00710</name>
</gene>
<evidence type="ECO:0000256" key="1">
    <source>
        <dbReference type="SAM" id="MobiDB-lite"/>
    </source>
</evidence>
<protein>
    <recommendedName>
        <fullName evidence="4">mRNA interferase</fullName>
    </recommendedName>
</protein>
<dbReference type="Proteomes" id="UP000176867">
    <property type="component" value="Unassembled WGS sequence"/>
</dbReference>
<evidence type="ECO:0008006" key="4">
    <source>
        <dbReference type="Google" id="ProtNLM"/>
    </source>
</evidence>
<dbReference type="SUPFAM" id="SSF50118">
    <property type="entry name" value="Cell growth inhibitor/plasmid maintenance toxic component"/>
    <property type="match status" value="1"/>
</dbReference>
<name>A0A1F6G6N9_9BACT</name>
<dbReference type="InterPro" id="IPR011067">
    <property type="entry name" value="Plasmid_toxin/cell-grow_inhib"/>
</dbReference>
<proteinExistence type="predicted"/>
<dbReference type="GO" id="GO:0003677">
    <property type="term" value="F:DNA binding"/>
    <property type="evidence" value="ECO:0007669"/>
    <property type="project" value="InterPro"/>
</dbReference>
<evidence type="ECO:0000313" key="2">
    <source>
        <dbReference type="EMBL" id="OGG93760.1"/>
    </source>
</evidence>
<accession>A0A1F6G6N9</accession>
<dbReference type="Gene3D" id="2.30.30.110">
    <property type="match status" value="1"/>
</dbReference>
<evidence type="ECO:0000313" key="3">
    <source>
        <dbReference type="Proteomes" id="UP000176867"/>
    </source>
</evidence>